<keyword evidence="5" id="KW-0862">Zinc</keyword>
<dbReference type="InterPro" id="IPR001279">
    <property type="entry name" value="Metallo-B-lactamas"/>
</dbReference>
<dbReference type="AlphaFoldDB" id="A0A248UMN3"/>
<dbReference type="Pfam" id="PF00753">
    <property type="entry name" value="Lactamase_B"/>
    <property type="match status" value="1"/>
</dbReference>
<geneLocation type="plasmid" evidence="7 8">
    <name>unnamed1</name>
</geneLocation>
<dbReference type="PANTHER" id="PTHR42978:SF7">
    <property type="entry name" value="METALLO-HYDROLASE RV2300C-RELATED"/>
    <property type="match status" value="1"/>
</dbReference>
<protein>
    <submittedName>
        <fullName evidence="7">Metallo-beta-lactamase superfamily protein</fullName>
    </submittedName>
</protein>
<dbReference type="SMART" id="SM00849">
    <property type="entry name" value="Lactamase_B"/>
    <property type="match status" value="1"/>
</dbReference>
<gene>
    <name evidence="7" type="ORF">CES85_3313</name>
</gene>
<dbReference type="EMBL" id="CP022605">
    <property type="protein sequence ID" value="ASV87938.1"/>
    <property type="molecule type" value="Genomic_DNA"/>
</dbReference>
<dbReference type="Proteomes" id="UP000215256">
    <property type="component" value="Plasmid unnamed1"/>
</dbReference>
<dbReference type="Gene3D" id="3.60.15.10">
    <property type="entry name" value="Ribonuclease Z/Hydroxyacylglutathione hydrolase-like"/>
    <property type="match status" value="1"/>
</dbReference>
<evidence type="ECO:0000313" key="7">
    <source>
        <dbReference type="EMBL" id="ASV87938.1"/>
    </source>
</evidence>
<keyword evidence="4" id="KW-0378">Hydrolase</keyword>
<feature type="domain" description="Metallo-beta-lactamase" evidence="6">
    <location>
        <begin position="43"/>
        <end position="261"/>
    </location>
</feature>
<name>A0A248UMN3_9HYPH</name>
<keyword evidence="3" id="KW-0479">Metal-binding</keyword>
<dbReference type="InterPro" id="IPR036866">
    <property type="entry name" value="RibonucZ/Hydroxyglut_hydro"/>
</dbReference>
<evidence type="ECO:0000259" key="6">
    <source>
        <dbReference type="SMART" id="SM00849"/>
    </source>
</evidence>
<evidence type="ECO:0000256" key="3">
    <source>
        <dbReference type="ARBA" id="ARBA00022723"/>
    </source>
</evidence>
<accession>A0A248UMN3</accession>
<dbReference type="PANTHER" id="PTHR42978">
    <property type="entry name" value="QUORUM-QUENCHING LACTONASE YTNP-RELATED-RELATED"/>
    <property type="match status" value="1"/>
</dbReference>
<comment type="similarity">
    <text evidence="2">Belongs to the metallo-beta-lactamase superfamily.</text>
</comment>
<dbReference type="GO" id="GO:0016787">
    <property type="term" value="F:hydrolase activity"/>
    <property type="evidence" value="ECO:0007669"/>
    <property type="project" value="UniProtKB-KW"/>
</dbReference>
<dbReference type="InterPro" id="IPR051013">
    <property type="entry name" value="MBL_superfamily_lactonases"/>
</dbReference>
<dbReference type="SUPFAM" id="SSF56281">
    <property type="entry name" value="Metallo-hydrolase/oxidoreductase"/>
    <property type="match status" value="1"/>
</dbReference>
<dbReference type="OrthoDB" id="9773738at2"/>
<evidence type="ECO:0000256" key="1">
    <source>
        <dbReference type="ARBA" id="ARBA00001947"/>
    </source>
</evidence>
<reference evidence="7 8" key="1">
    <citation type="submission" date="2017-07" db="EMBL/GenBank/DDBJ databases">
        <title>Phylogenetic study on the rhizospheric bacterium Ochrobactrum sp. A44.</title>
        <authorList>
            <person name="Krzyzanowska D.M."/>
            <person name="Ossowicki A."/>
            <person name="Rajewska M."/>
            <person name="Maciag T."/>
            <person name="Kaczynski Z."/>
            <person name="Czerwicka M."/>
            <person name="Jafra S."/>
        </authorList>
    </citation>
    <scope>NUCLEOTIDE SEQUENCE [LARGE SCALE GENOMIC DNA]</scope>
    <source>
        <strain evidence="7 8">A44</strain>
        <plasmid evidence="7 8">unnamed1</plasmid>
    </source>
</reference>
<organism evidence="7 8">
    <name type="scientific">Ochrobactrum quorumnocens</name>
    <dbReference type="NCBI Taxonomy" id="271865"/>
    <lineage>
        <taxon>Bacteria</taxon>
        <taxon>Pseudomonadati</taxon>
        <taxon>Pseudomonadota</taxon>
        <taxon>Alphaproteobacteria</taxon>
        <taxon>Hyphomicrobiales</taxon>
        <taxon>Brucellaceae</taxon>
        <taxon>Brucella/Ochrobactrum group</taxon>
        <taxon>Ochrobactrum</taxon>
    </lineage>
</organism>
<dbReference type="GO" id="GO:0046872">
    <property type="term" value="F:metal ion binding"/>
    <property type="evidence" value="ECO:0007669"/>
    <property type="project" value="UniProtKB-KW"/>
</dbReference>
<dbReference type="CDD" id="cd07729">
    <property type="entry name" value="AHL_lactonase_MBL-fold"/>
    <property type="match status" value="1"/>
</dbReference>
<proteinExistence type="inferred from homology"/>
<sequence length="279" mass="31633">MKIHCIQTGDVQIKSRHEQARFEPRPARALDVIIDKNWSPRLPIGCWLVEHPEGLIVVDTGESSHANDPGYQPWWHPFMQFCERRWVKPEEEVGPRLRAMGFDPKDVRWVIMTHMHGDHAGGLNHFPNSEILISRPEAAAALSKTGPAVGYLNSHYPKWLKPSLVDFKDSPWETFERSSVLTSDSRVRIVPTPGHTLGHMSVIVEMEDHCVLIAGDASYSEQAMIEGQVDGVAFSAAIHHDTTRRMRELCARRPTITQFAHDPKSFERLQAGLKTNVNR</sequence>
<dbReference type="KEGG" id="och:CES85_3313"/>
<comment type="cofactor">
    <cofactor evidence="1">
        <name>Zn(2+)</name>
        <dbReference type="ChEBI" id="CHEBI:29105"/>
    </cofactor>
</comment>
<keyword evidence="7" id="KW-0614">Plasmid</keyword>
<evidence type="ECO:0000256" key="5">
    <source>
        <dbReference type="ARBA" id="ARBA00022833"/>
    </source>
</evidence>
<evidence type="ECO:0000256" key="4">
    <source>
        <dbReference type="ARBA" id="ARBA00022801"/>
    </source>
</evidence>
<evidence type="ECO:0000313" key="8">
    <source>
        <dbReference type="Proteomes" id="UP000215256"/>
    </source>
</evidence>
<evidence type="ECO:0000256" key="2">
    <source>
        <dbReference type="ARBA" id="ARBA00007749"/>
    </source>
</evidence>